<dbReference type="Gramene" id="KOM51832">
    <property type="protein sequence ID" value="KOM51832"/>
    <property type="gene ID" value="LR48_Vigan09g049100"/>
</dbReference>
<dbReference type="Proteomes" id="UP000053144">
    <property type="component" value="Chromosome 9"/>
</dbReference>
<keyword evidence="1" id="KW-0812">Transmembrane</keyword>
<dbReference type="AlphaFoldDB" id="A0A0L9VA76"/>
<protein>
    <submittedName>
        <fullName evidence="2">Uncharacterized protein</fullName>
    </submittedName>
</protein>
<reference evidence="3" key="1">
    <citation type="journal article" date="2015" name="Proc. Natl. Acad. Sci. U.S.A.">
        <title>Genome sequencing of adzuki bean (Vigna angularis) provides insight into high starch and low fat accumulation and domestication.</title>
        <authorList>
            <person name="Yang K."/>
            <person name="Tian Z."/>
            <person name="Chen C."/>
            <person name="Luo L."/>
            <person name="Zhao B."/>
            <person name="Wang Z."/>
            <person name="Yu L."/>
            <person name="Li Y."/>
            <person name="Sun Y."/>
            <person name="Li W."/>
            <person name="Chen Y."/>
            <person name="Li Y."/>
            <person name="Zhang Y."/>
            <person name="Ai D."/>
            <person name="Zhao J."/>
            <person name="Shang C."/>
            <person name="Ma Y."/>
            <person name="Wu B."/>
            <person name="Wang M."/>
            <person name="Gao L."/>
            <person name="Sun D."/>
            <person name="Zhang P."/>
            <person name="Guo F."/>
            <person name="Wang W."/>
            <person name="Li Y."/>
            <person name="Wang J."/>
            <person name="Varshney R.K."/>
            <person name="Wang J."/>
            <person name="Ling H.Q."/>
            <person name="Wan P."/>
        </authorList>
    </citation>
    <scope>NUCLEOTIDE SEQUENCE</scope>
    <source>
        <strain evidence="3">cv. Jingnong 6</strain>
    </source>
</reference>
<feature type="transmembrane region" description="Helical" evidence="1">
    <location>
        <begin position="189"/>
        <end position="209"/>
    </location>
</feature>
<gene>
    <name evidence="2" type="ORF">LR48_Vigan09g049100</name>
</gene>
<dbReference type="EMBL" id="CM003379">
    <property type="protein sequence ID" value="KOM51832.1"/>
    <property type="molecule type" value="Genomic_DNA"/>
</dbReference>
<keyword evidence="1" id="KW-1133">Transmembrane helix</keyword>
<evidence type="ECO:0000313" key="2">
    <source>
        <dbReference type="EMBL" id="KOM51832.1"/>
    </source>
</evidence>
<accession>A0A0L9VA76</accession>
<keyword evidence="1" id="KW-0472">Membrane</keyword>
<organism evidence="2 3">
    <name type="scientific">Phaseolus angularis</name>
    <name type="common">Azuki bean</name>
    <name type="synonym">Vigna angularis</name>
    <dbReference type="NCBI Taxonomy" id="3914"/>
    <lineage>
        <taxon>Eukaryota</taxon>
        <taxon>Viridiplantae</taxon>
        <taxon>Streptophyta</taxon>
        <taxon>Embryophyta</taxon>
        <taxon>Tracheophyta</taxon>
        <taxon>Spermatophyta</taxon>
        <taxon>Magnoliopsida</taxon>
        <taxon>eudicotyledons</taxon>
        <taxon>Gunneridae</taxon>
        <taxon>Pentapetalae</taxon>
        <taxon>rosids</taxon>
        <taxon>fabids</taxon>
        <taxon>Fabales</taxon>
        <taxon>Fabaceae</taxon>
        <taxon>Papilionoideae</taxon>
        <taxon>50 kb inversion clade</taxon>
        <taxon>NPAAA clade</taxon>
        <taxon>indigoferoid/millettioid clade</taxon>
        <taxon>Phaseoleae</taxon>
        <taxon>Vigna</taxon>
    </lineage>
</organism>
<proteinExistence type="predicted"/>
<evidence type="ECO:0000313" key="3">
    <source>
        <dbReference type="Proteomes" id="UP000053144"/>
    </source>
</evidence>
<name>A0A0L9VA76_PHAAN</name>
<sequence>MMMVKEIEKGMQQRGQEDLFALIDFGKLCGMEVDPQNLSFLNYTVCNCVSEIVRWSDDNLELGVELEKKVGLIGSFLNFGNPSKQLERGTRSWECFRWRGSVPIWKGLTLEEEIVGNPSVSLSPTLDINEKVDYYIKIQHLTGYVDVESESLYNKSGRVKRSGCGRGRIQISFACAYKYWNIPSATSSFFHILSAIFFLLFAFFLNCILQISLIPVYVRFVHVSLPPEAEDDNVDEDDDWVLA</sequence>
<evidence type="ECO:0000256" key="1">
    <source>
        <dbReference type="SAM" id="Phobius"/>
    </source>
</evidence>